<sequence length="133" mass="15362">MINELDLTKELSLKSLAELSDLDAKNICDTAVIDDCISDAVSYIASFIKIPKNPTSLLKDICVKLTIMELKRRNDFPKESLEEIREWANELLLKMANKKIPTEINEEEDFIPQNKIRAFKHTRARMDLRRING</sequence>
<accession>A0A2W6MTK4</accession>
<dbReference type="EMBL" id="NBIU01000051">
    <property type="protein sequence ID" value="PZT47281.1"/>
    <property type="molecule type" value="Genomic_DNA"/>
</dbReference>
<evidence type="ECO:0008006" key="3">
    <source>
        <dbReference type="Google" id="ProtNLM"/>
    </source>
</evidence>
<keyword evidence="2" id="KW-1185">Reference proteome</keyword>
<organism evidence="1 2">
    <name type="scientific">Helicobacter valdiviensis</name>
    <dbReference type="NCBI Taxonomy" id="1458358"/>
    <lineage>
        <taxon>Bacteria</taxon>
        <taxon>Pseudomonadati</taxon>
        <taxon>Campylobacterota</taxon>
        <taxon>Epsilonproteobacteria</taxon>
        <taxon>Campylobacterales</taxon>
        <taxon>Helicobacteraceae</taxon>
        <taxon>Helicobacter</taxon>
    </lineage>
</organism>
<protein>
    <recommendedName>
        <fullName evidence="3">DUF1320 domain-containing protein</fullName>
    </recommendedName>
</protein>
<dbReference type="InterPro" id="IPR009752">
    <property type="entry name" value="Phage_Mu_GpJ"/>
</dbReference>
<gene>
    <name evidence="1" type="ORF">B6S12_09940</name>
</gene>
<proteinExistence type="predicted"/>
<evidence type="ECO:0000313" key="1">
    <source>
        <dbReference type="EMBL" id="PZT47281.1"/>
    </source>
</evidence>
<comment type="caution">
    <text evidence="1">The sequence shown here is derived from an EMBL/GenBank/DDBJ whole genome shotgun (WGS) entry which is preliminary data.</text>
</comment>
<name>A0A2W6MTK4_9HELI</name>
<evidence type="ECO:0000313" key="2">
    <source>
        <dbReference type="Proteomes" id="UP000249746"/>
    </source>
</evidence>
<dbReference type="AlphaFoldDB" id="A0A2W6MTK4"/>
<reference evidence="1 2" key="1">
    <citation type="submission" date="2017-03" db="EMBL/GenBank/DDBJ databases">
        <title>Genomic and clinical evidence uncovers the enterohepatic species Helicobacter valdiviensis as a potential human intestinal pathogen.</title>
        <authorList>
            <person name="Fresia P."/>
            <person name="Jara R."/>
            <person name="Sierra R."/>
            <person name="Ferres I."/>
            <person name="Greif G."/>
            <person name="Iraola G."/>
            <person name="Collado L."/>
        </authorList>
    </citation>
    <scope>NUCLEOTIDE SEQUENCE [LARGE SCALE GENOMIC DNA]</scope>
    <source>
        <strain evidence="1 2">WBE14</strain>
    </source>
</reference>
<dbReference type="Proteomes" id="UP000249746">
    <property type="component" value="Unassembled WGS sequence"/>
</dbReference>
<dbReference type="Pfam" id="PF07030">
    <property type="entry name" value="Phage_Mu_Gp36"/>
    <property type="match status" value="1"/>
</dbReference>